<evidence type="ECO:0000256" key="1">
    <source>
        <dbReference type="SAM" id="MobiDB-lite"/>
    </source>
</evidence>
<organism evidence="2 3">
    <name type="scientific">Blattamonas nauphoetae</name>
    <dbReference type="NCBI Taxonomy" id="2049346"/>
    <lineage>
        <taxon>Eukaryota</taxon>
        <taxon>Metamonada</taxon>
        <taxon>Preaxostyla</taxon>
        <taxon>Oxymonadida</taxon>
        <taxon>Blattamonas</taxon>
    </lineage>
</organism>
<sequence length="71" mass="8303">MEKSRTEIPFRRRYVRCGEGRKKGGVGSEKRGKRKRTEEDKRKADALRQQTESQKLQTSLFPVSTQFQQSS</sequence>
<feature type="compositionally biased region" description="Basic and acidic residues" evidence="1">
    <location>
        <begin position="36"/>
        <end position="46"/>
    </location>
</feature>
<dbReference type="EMBL" id="JARBJD010000470">
    <property type="protein sequence ID" value="KAK2941726.1"/>
    <property type="molecule type" value="Genomic_DNA"/>
</dbReference>
<comment type="caution">
    <text evidence="2">The sequence shown here is derived from an EMBL/GenBank/DDBJ whole genome shotgun (WGS) entry which is preliminary data.</text>
</comment>
<feature type="region of interest" description="Disordered" evidence="1">
    <location>
        <begin position="16"/>
        <end position="71"/>
    </location>
</feature>
<feature type="compositionally biased region" description="Polar residues" evidence="1">
    <location>
        <begin position="48"/>
        <end position="71"/>
    </location>
</feature>
<proteinExistence type="predicted"/>
<keyword evidence="3" id="KW-1185">Reference proteome</keyword>
<evidence type="ECO:0000313" key="2">
    <source>
        <dbReference type="EMBL" id="KAK2941726.1"/>
    </source>
</evidence>
<evidence type="ECO:0000313" key="3">
    <source>
        <dbReference type="Proteomes" id="UP001281761"/>
    </source>
</evidence>
<protein>
    <submittedName>
        <fullName evidence="2">Uncharacterized protein</fullName>
    </submittedName>
</protein>
<name>A0ABQ9WTI2_9EUKA</name>
<dbReference type="Proteomes" id="UP001281761">
    <property type="component" value="Unassembled WGS sequence"/>
</dbReference>
<reference evidence="2 3" key="1">
    <citation type="journal article" date="2022" name="bioRxiv">
        <title>Genomics of Preaxostyla Flagellates Illuminates Evolutionary Transitions and the Path Towards Mitochondrial Loss.</title>
        <authorList>
            <person name="Novak L.V.F."/>
            <person name="Treitli S.C."/>
            <person name="Pyrih J."/>
            <person name="Halakuc P."/>
            <person name="Pipaliya S.V."/>
            <person name="Vacek V."/>
            <person name="Brzon O."/>
            <person name="Soukal P."/>
            <person name="Eme L."/>
            <person name="Dacks J.B."/>
            <person name="Karnkowska A."/>
            <person name="Elias M."/>
            <person name="Hampl V."/>
        </authorList>
    </citation>
    <scope>NUCLEOTIDE SEQUENCE [LARGE SCALE GENOMIC DNA]</scope>
    <source>
        <strain evidence="2">NAU3</strain>
        <tissue evidence="2">Gut</tissue>
    </source>
</reference>
<gene>
    <name evidence="2" type="ORF">BLNAU_23348</name>
</gene>
<accession>A0ABQ9WTI2</accession>